<keyword evidence="4" id="KW-0645">Protease</keyword>
<dbReference type="Gene3D" id="2.40.10.10">
    <property type="entry name" value="Trypsin-like serine proteases"/>
    <property type="match status" value="1"/>
</dbReference>
<evidence type="ECO:0000313" key="15">
    <source>
        <dbReference type="EMBL" id="EDV44410.1"/>
    </source>
</evidence>
<evidence type="ECO:0000256" key="9">
    <source>
        <dbReference type="ARBA" id="ARBA00023145"/>
    </source>
</evidence>
<evidence type="ECO:0000256" key="12">
    <source>
        <dbReference type="ARBA" id="ARBA00052079"/>
    </source>
</evidence>
<dbReference type="GO" id="GO:0005576">
    <property type="term" value="C:extracellular region"/>
    <property type="evidence" value="ECO:0007669"/>
    <property type="project" value="UniProtKB-SubCell"/>
</dbReference>
<dbReference type="PANTHER" id="PTHR24276:SF91">
    <property type="entry name" value="AT26814P-RELATED"/>
    <property type="match status" value="1"/>
</dbReference>
<evidence type="ECO:0000256" key="13">
    <source>
        <dbReference type="SAM" id="SignalP"/>
    </source>
</evidence>
<dbReference type="InterPro" id="IPR009003">
    <property type="entry name" value="Peptidase_S1_PA"/>
</dbReference>
<accession>B3N2L0</accession>
<dbReference type="SMART" id="SM00020">
    <property type="entry name" value="Tryp_SPc"/>
    <property type="match status" value="1"/>
</dbReference>
<keyword evidence="8" id="KW-0720">Serine protease</keyword>
<comment type="subcellular location">
    <subcellularLocation>
        <location evidence="1">Secreted</location>
        <location evidence="1">Extracellular space</location>
    </subcellularLocation>
</comment>
<dbReference type="InterPro" id="IPR043504">
    <property type="entry name" value="Peptidase_S1_PA_chymotrypsin"/>
</dbReference>
<feature type="domain" description="Peptidase S1" evidence="14">
    <location>
        <begin position="29"/>
        <end position="251"/>
    </location>
</feature>
<evidence type="ECO:0000256" key="2">
    <source>
        <dbReference type="ARBA" id="ARBA00007664"/>
    </source>
</evidence>
<dbReference type="OrthoDB" id="9425590at2759"/>
<evidence type="ECO:0000256" key="10">
    <source>
        <dbReference type="ARBA" id="ARBA00023157"/>
    </source>
</evidence>
<dbReference type="Pfam" id="PF00089">
    <property type="entry name" value="Trypsin"/>
    <property type="match status" value="1"/>
</dbReference>
<dbReference type="Proteomes" id="UP000007801">
    <property type="component" value="Unassembled WGS sequence"/>
</dbReference>
<name>B3N2L0_DROAN</name>
<keyword evidence="6 15" id="KW-0378">Hydrolase</keyword>
<dbReference type="SUPFAM" id="SSF50494">
    <property type="entry name" value="Trypsin-like serine proteases"/>
    <property type="match status" value="1"/>
</dbReference>
<evidence type="ECO:0000256" key="3">
    <source>
        <dbReference type="ARBA" id="ARBA00022659"/>
    </source>
</evidence>
<evidence type="ECO:0000256" key="6">
    <source>
        <dbReference type="ARBA" id="ARBA00022801"/>
    </source>
</evidence>
<dbReference type="OMA" id="PIHLTPW"/>
<keyword evidence="10" id="KW-1015">Disulfide bond</keyword>
<evidence type="ECO:0000259" key="14">
    <source>
        <dbReference type="PROSITE" id="PS50240"/>
    </source>
</evidence>
<keyword evidence="16" id="KW-1185">Reference proteome</keyword>
<evidence type="ECO:0000256" key="8">
    <source>
        <dbReference type="ARBA" id="ARBA00022825"/>
    </source>
</evidence>
<sequence length="255" mass="27765">MTQSGLLTALFLLLFNGHNILAKSLQERIVGGVELPISVSPWLASVSVHGSYSCSAALITSQWLVTAAHCVHYPDRYFVRAGSASPAEGGQERNVASILLHPSFNLRILDNDIALLMVDKAFKLDSNLQLLKLPIPGLNVVPRTLLVAGWGTVHENSTSTEQQLRGTLVNLIDERRCKYLYSRIGRPVTENMVCAGAPGRDHCYGDSGAPLVHRGITYGIVSFAHGCGDPHFPGVYTKVSNYVSWILSVLKSEKK</sequence>
<keyword evidence="9" id="KW-0865">Zymogen</keyword>
<dbReference type="PROSITE" id="PS50240">
    <property type="entry name" value="TRYPSIN_DOM"/>
    <property type="match status" value="1"/>
</dbReference>
<dbReference type="eggNOG" id="KOG3627">
    <property type="taxonomic scope" value="Eukaryota"/>
</dbReference>
<evidence type="ECO:0000256" key="5">
    <source>
        <dbReference type="ARBA" id="ARBA00022729"/>
    </source>
</evidence>
<dbReference type="PRINTS" id="PR00722">
    <property type="entry name" value="CHYMOTRYPSIN"/>
</dbReference>
<keyword evidence="7" id="KW-0353">Hemolymph clotting</keyword>
<dbReference type="InterPro" id="IPR018114">
    <property type="entry name" value="TRYPSIN_HIS"/>
</dbReference>
<dbReference type="SMR" id="B3N2L0"/>
<comment type="catalytic activity">
    <reaction evidence="12">
        <text>Selective cleavage of 103-Arg-|-Ser-104 and 124-Ile-|-Ile-125 bonds in Limulus clotting factor B to form activated factor B. Cleavage of -Pro-Arg-|-Xaa- bonds in synthetic substrates.</text>
        <dbReference type="EC" id="3.4.21.84"/>
    </reaction>
</comment>
<feature type="chain" id="PRO_5002794221" description="Peptidase S1 domain-containing protein" evidence="13">
    <location>
        <begin position="23"/>
        <end position="255"/>
    </location>
</feature>
<dbReference type="InterPro" id="IPR001314">
    <property type="entry name" value="Peptidase_S1A"/>
</dbReference>
<keyword evidence="5 13" id="KW-0732">Signal</keyword>
<keyword evidence="3" id="KW-0768">Sushi</keyword>
<dbReference type="GO" id="GO:0004252">
    <property type="term" value="F:serine-type endopeptidase activity"/>
    <property type="evidence" value="ECO:0007669"/>
    <property type="project" value="UniProtKB-EC"/>
</dbReference>
<dbReference type="InterPro" id="IPR001254">
    <property type="entry name" value="Trypsin_dom"/>
</dbReference>
<dbReference type="GO" id="GO:0006508">
    <property type="term" value="P:proteolysis"/>
    <property type="evidence" value="ECO:0007669"/>
    <property type="project" value="UniProtKB-KW"/>
</dbReference>
<reference evidence="15 16" key="1">
    <citation type="journal article" date="2007" name="Nature">
        <title>Evolution of genes and genomes on the Drosophila phylogeny.</title>
        <authorList>
            <consortium name="Drosophila 12 Genomes Consortium"/>
            <person name="Clark A.G."/>
            <person name="Eisen M.B."/>
            <person name="Smith D.R."/>
            <person name="Bergman C.M."/>
            <person name="Oliver B."/>
            <person name="Markow T.A."/>
            <person name="Kaufman T.C."/>
            <person name="Kellis M."/>
            <person name="Gelbart W."/>
            <person name="Iyer V.N."/>
            <person name="Pollard D.A."/>
            <person name="Sackton T.B."/>
            <person name="Larracuente A.M."/>
            <person name="Singh N.D."/>
            <person name="Abad J.P."/>
            <person name="Abt D.N."/>
            <person name="Adryan B."/>
            <person name="Aguade M."/>
            <person name="Akashi H."/>
            <person name="Anderson W.W."/>
            <person name="Aquadro C.F."/>
            <person name="Ardell D.H."/>
            <person name="Arguello R."/>
            <person name="Artieri C.G."/>
            <person name="Barbash D.A."/>
            <person name="Barker D."/>
            <person name="Barsanti P."/>
            <person name="Batterham P."/>
            <person name="Batzoglou S."/>
            <person name="Begun D."/>
            <person name="Bhutkar A."/>
            <person name="Blanco E."/>
            <person name="Bosak S.A."/>
            <person name="Bradley R.K."/>
            <person name="Brand A.D."/>
            <person name="Brent M.R."/>
            <person name="Brooks A.N."/>
            <person name="Brown R.H."/>
            <person name="Butlin R.K."/>
            <person name="Caggese C."/>
            <person name="Calvi B.R."/>
            <person name="Bernardo de Carvalho A."/>
            <person name="Caspi A."/>
            <person name="Castrezana S."/>
            <person name="Celniker S.E."/>
            <person name="Chang J.L."/>
            <person name="Chapple C."/>
            <person name="Chatterji S."/>
            <person name="Chinwalla A."/>
            <person name="Civetta A."/>
            <person name="Clifton S.W."/>
            <person name="Comeron J.M."/>
            <person name="Costello J.C."/>
            <person name="Coyne J.A."/>
            <person name="Daub J."/>
            <person name="David R.G."/>
            <person name="Delcher A.L."/>
            <person name="Delehaunty K."/>
            <person name="Do C.B."/>
            <person name="Ebling H."/>
            <person name="Edwards K."/>
            <person name="Eickbush T."/>
            <person name="Evans J.D."/>
            <person name="Filipski A."/>
            <person name="Findeiss S."/>
            <person name="Freyhult E."/>
            <person name="Fulton L."/>
            <person name="Fulton R."/>
            <person name="Garcia A.C."/>
            <person name="Gardiner A."/>
            <person name="Garfield D.A."/>
            <person name="Garvin B.E."/>
            <person name="Gibson G."/>
            <person name="Gilbert D."/>
            <person name="Gnerre S."/>
            <person name="Godfrey J."/>
            <person name="Good R."/>
            <person name="Gotea V."/>
            <person name="Gravely B."/>
            <person name="Greenberg A.J."/>
            <person name="Griffiths-Jones S."/>
            <person name="Gross S."/>
            <person name="Guigo R."/>
            <person name="Gustafson E.A."/>
            <person name="Haerty W."/>
            <person name="Hahn M.W."/>
            <person name="Halligan D.L."/>
            <person name="Halpern A.L."/>
            <person name="Halter G.M."/>
            <person name="Han M.V."/>
            <person name="Heger A."/>
            <person name="Hillier L."/>
            <person name="Hinrichs A.S."/>
            <person name="Holmes I."/>
            <person name="Hoskins R.A."/>
            <person name="Hubisz M.J."/>
            <person name="Hultmark D."/>
            <person name="Huntley M.A."/>
            <person name="Jaffe D.B."/>
            <person name="Jagadeeshan S."/>
            <person name="Jeck W.R."/>
            <person name="Johnson J."/>
            <person name="Jones C.D."/>
            <person name="Jordan W.C."/>
            <person name="Karpen G.H."/>
            <person name="Kataoka E."/>
            <person name="Keightley P.D."/>
            <person name="Kheradpour P."/>
            <person name="Kirkness E.F."/>
            <person name="Koerich L.B."/>
            <person name="Kristiansen K."/>
            <person name="Kudrna D."/>
            <person name="Kulathinal R.J."/>
            <person name="Kumar S."/>
            <person name="Kwok R."/>
            <person name="Lander E."/>
            <person name="Langley C.H."/>
            <person name="Lapoint R."/>
            <person name="Lazzaro B.P."/>
            <person name="Lee S.J."/>
            <person name="Levesque L."/>
            <person name="Li R."/>
            <person name="Lin C.F."/>
            <person name="Lin M.F."/>
            <person name="Lindblad-Toh K."/>
            <person name="Llopart A."/>
            <person name="Long M."/>
            <person name="Low L."/>
            <person name="Lozovsky E."/>
            <person name="Lu J."/>
            <person name="Luo M."/>
            <person name="Machado C.A."/>
            <person name="Makalowski W."/>
            <person name="Marzo M."/>
            <person name="Matsuda M."/>
            <person name="Matzkin L."/>
            <person name="McAllister B."/>
            <person name="McBride C.S."/>
            <person name="McKernan B."/>
            <person name="McKernan K."/>
            <person name="Mendez-Lago M."/>
            <person name="Minx P."/>
            <person name="Mollenhauer M.U."/>
            <person name="Montooth K."/>
            <person name="Mount S.M."/>
            <person name="Mu X."/>
            <person name="Myers E."/>
            <person name="Negre B."/>
            <person name="Newfeld S."/>
            <person name="Nielsen R."/>
            <person name="Noor M.A."/>
            <person name="O'Grady P."/>
            <person name="Pachter L."/>
            <person name="Papaceit M."/>
            <person name="Parisi M.J."/>
            <person name="Parisi M."/>
            <person name="Parts L."/>
            <person name="Pedersen J.S."/>
            <person name="Pesole G."/>
            <person name="Phillippy A.M."/>
            <person name="Ponting C.P."/>
            <person name="Pop M."/>
            <person name="Porcelli D."/>
            <person name="Powell J.R."/>
            <person name="Prohaska S."/>
            <person name="Pruitt K."/>
            <person name="Puig M."/>
            <person name="Quesneville H."/>
            <person name="Ram K.R."/>
            <person name="Rand D."/>
            <person name="Rasmussen M.D."/>
            <person name="Reed L.K."/>
            <person name="Reenan R."/>
            <person name="Reily A."/>
            <person name="Remington K.A."/>
            <person name="Rieger T.T."/>
            <person name="Ritchie M.G."/>
            <person name="Robin C."/>
            <person name="Rogers Y.H."/>
            <person name="Rohde C."/>
            <person name="Rozas J."/>
            <person name="Rubenfield M.J."/>
            <person name="Ruiz A."/>
            <person name="Russo S."/>
            <person name="Salzberg S.L."/>
            <person name="Sanchez-Gracia A."/>
            <person name="Saranga D.J."/>
            <person name="Sato H."/>
            <person name="Schaeffer S.W."/>
            <person name="Schatz M.C."/>
            <person name="Schlenke T."/>
            <person name="Schwartz R."/>
            <person name="Segarra C."/>
            <person name="Singh R.S."/>
            <person name="Sirot L."/>
            <person name="Sirota M."/>
            <person name="Sisneros N.B."/>
            <person name="Smith C.D."/>
            <person name="Smith T.F."/>
            <person name="Spieth J."/>
            <person name="Stage D.E."/>
            <person name="Stark A."/>
            <person name="Stephan W."/>
            <person name="Strausberg R.L."/>
            <person name="Strempel S."/>
            <person name="Sturgill D."/>
            <person name="Sutton G."/>
            <person name="Sutton G.G."/>
            <person name="Tao W."/>
            <person name="Teichmann S."/>
            <person name="Tobari Y.N."/>
            <person name="Tomimura Y."/>
            <person name="Tsolas J.M."/>
            <person name="Valente V.L."/>
            <person name="Venter E."/>
            <person name="Venter J.C."/>
            <person name="Vicario S."/>
            <person name="Vieira F.G."/>
            <person name="Vilella A.J."/>
            <person name="Villasante A."/>
            <person name="Walenz B."/>
            <person name="Wang J."/>
            <person name="Wasserman M."/>
            <person name="Watts T."/>
            <person name="Wilson D."/>
            <person name="Wilson R.K."/>
            <person name="Wing R.A."/>
            <person name="Wolfner M.F."/>
            <person name="Wong A."/>
            <person name="Wong G.K."/>
            <person name="Wu C.I."/>
            <person name="Wu G."/>
            <person name="Yamamoto D."/>
            <person name="Yang H.P."/>
            <person name="Yang S.P."/>
            <person name="Yorke J.A."/>
            <person name="Yoshida K."/>
            <person name="Zdobnov E."/>
            <person name="Zhang P."/>
            <person name="Zhang Y."/>
            <person name="Zimin A.V."/>
            <person name="Baldwin J."/>
            <person name="Abdouelleil A."/>
            <person name="Abdulkadir J."/>
            <person name="Abebe A."/>
            <person name="Abera B."/>
            <person name="Abreu J."/>
            <person name="Acer S.C."/>
            <person name="Aftuck L."/>
            <person name="Alexander A."/>
            <person name="An P."/>
            <person name="Anderson E."/>
            <person name="Anderson S."/>
            <person name="Arachi H."/>
            <person name="Azer M."/>
            <person name="Bachantsang P."/>
            <person name="Barry A."/>
            <person name="Bayul T."/>
            <person name="Berlin A."/>
            <person name="Bessette D."/>
            <person name="Bloom T."/>
            <person name="Blye J."/>
            <person name="Boguslavskiy L."/>
            <person name="Bonnet C."/>
            <person name="Boukhgalter B."/>
            <person name="Bourzgui I."/>
            <person name="Brown A."/>
            <person name="Cahill P."/>
            <person name="Channer S."/>
            <person name="Cheshatsang Y."/>
            <person name="Chuda L."/>
            <person name="Citroen M."/>
            <person name="Collymore A."/>
            <person name="Cooke P."/>
            <person name="Costello M."/>
            <person name="D'Aco K."/>
            <person name="Daza R."/>
            <person name="De Haan G."/>
            <person name="DeGray S."/>
            <person name="DeMaso C."/>
            <person name="Dhargay N."/>
            <person name="Dooley K."/>
            <person name="Dooley E."/>
            <person name="Doricent M."/>
            <person name="Dorje P."/>
            <person name="Dorjee K."/>
            <person name="Dupes A."/>
            <person name="Elong R."/>
            <person name="Falk J."/>
            <person name="Farina A."/>
            <person name="Faro S."/>
            <person name="Ferguson D."/>
            <person name="Fisher S."/>
            <person name="Foley C.D."/>
            <person name="Franke A."/>
            <person name="Friedrich D."/>
            <person name="Gadbois L."/>
            <person name="Gearin G."/>
            <person name="Gearin C.R."/>
            <person name="Giannoukos G."/>
            <person name="Goode T."/>
            <person name="Graham J."/>
            <person name="Grandbois E."/>
            <person name="Grewal S."/>
            <person name="Gyaltsen K."/>
            <person name="Hafez N."/>
            <person name="Hagos B."/>
            <person name="Hall J."/>
            <person name="Henson C."/>
            <person name="Hollinger A."/>
            <person name="Honan T."/>
            <person name="Huard M.D."/>
            <person name="Hughes L."/>
            <person name="Hurhula B."/>
            <person name="Husby M.E."/>
            <person name="Kamat A."/>
            <person name="Kanga B."/>
            <person name="Kashin S."/>
            <person name="Khazanovich D."/>
            <person name="Kisner P."/>
            <person name="Lance K."/>
            <person name="Lara M."/>
            <person name="Lee W."/>
            <person name="Lennon N."/>
            <person name="Letendre F."/>
            <person name="LeVine R."/>
            <person name="Lipovsky A."/>
            <person name="Liu X."/>
            <person name="Liu J."/>
            <person name="Liu S."/>
            <person name="Lokyitsang T."/>
            <person name="Lokyitsang Y."/>
            <person name="Lubonja R."/>
            <person name="Lui A."/>
            <person name="MacDonald P."/>
            <person name="Magnisalis V."/>
            <person name="Maru K."/>
            <person name="Matthews C."/>
            <person name="McCusker W."/>
            <person name="McDonough S."/>
            <person name="Mehta T."/>
            <person name="Meldrim J."/>
            <person name="Meneus L."/>
            <person name="Mihai O."/>
            <person name="Mihalev A."/>
            <person name="Mihova T."/>
            <person name="Mittelman R."/>
            <person name="Mlenga V."/>
            <person name="Montmayeur A."/>
            <person name="Mulrain L."/>
            <person name="Navidi A."/>
            <person name="Naylor J."/>
            <person name="Negash T."/>
            <person name="Nguyen T."/>
            <person name="Nguyen N."/>
            <person name="Nicol R."/>
            <person name="Norbu C."/>
            <person name="Norbu N."/>
            <person name="Novod N."/>
            <person name="O'Neill B."/>
            <person name="Osman S."/>
            <person name="Markiewicz E."/>
            <person name="Oyono O.L."/>
            <person name="Patti C."/>
            <person name="Phunkhang P."/>
            <person name="Pierre F."/>
            <person name="Priest M."/>
            <person name="Raghuraman S."/>
            <person name="Rege F."/>
            <person name="Reyes R."/>
            <person name="Rise C."/>
            <person name="Rogov P."/>
            <person name="Ross K."/>
            <person name="Ryan E."/>
            <person name="Settipalli S."/>
            <person name="Shea T."/>
            <person name="Sherpa N."/>
            <person name="Shi L."/>
            <person name="Shih D."/>
            <person name="Sparrow T."/>
            <person name="Spaulding J."/>
            <person name="Stalker J."/>
            <person name="Stange-Thomann N."/>
            <person name="Stavropoulos S."/>
            <person name="Stone C."/>
            <person name="Strader C."/>
            <person name="Tesfaye S."/>
            <person name="Thomson T."/>
            <person name="Thoulutsang Y."/>
            <person name="Thoulutsang D."/>
            <person name="Topham K."/>
            <person name="Topping I."/>
            <person name="Tsamla T."/>
            <person name="Vassiliev H."/>
            <person name="Vo A."/>
            <person name="Wangchuk T."/>
            <person name="Wangdi T."/>
            <person name="Weiand M."/>
            <person name="Wilkinson J."/>
            <person name="Wilson A."/>
            <person name="Yadav S."/>
            <person name="Young G."/>
            <person name="Yu Q."/>
            <person name="Zembek L."/>
            <person name="Zhong D."/>
            <person name="Zimmer A."/>
            <person name="Zwirko Z."/>
            <person name="Jaffe D.B."/>
            <person name="Alvarez P."/>
            <person name="Brockman W."/>
            <person name="Butler J."/>
            <person name="Chin C."/>
            <person name="Gnerre S."/>
            <person name="Grabherr M."/>
            <person name="Kleber M."/>
            <person name="Mauceli E."/>
            <person name="MacCallum I."/>
        </authorList>
    </citation>
    <scope>NUCLEOTIDE SEQUENCE [LARGE SCALE GENOMIC DNA]</scope>
    <source>
        <strain evidence="16">Tucson 14024-0371.13</strain>
    </source>
</reference>
<dbReference type="GeneID" id="6496458"/>
<dbReference type="GO" id="GO:0042381">
    <property type="term" value="P:hemolymph coagulation"/>
    <property type="evidence" value="ECO:0007669"/>
    <property type="project" value="UniProtKB-KW"/>
</dbReference>
<dbReference type="FunFam" id="2.40.10.10:FF:000120">
    <property type="entry name" value="Putative serine protease"/>
    <property type="match status" value="1"/>
</dbReference>
<dbReference type="STRING" id="7217.B3N2L0"/>
<dbReference type="PANTHER" id="PTHR24276">
    <property type="entry name" value="POLYSERASE-RELATED"/>
    <property type="match status" value="1"/>
</dbReference>
<dbReference type="AlphaFoldDB" id="B3N2L0"/>
<protein>
    <recommendedName>
        <fullName evidence="14">Peptidase S1 domain-containing protein</fullName>
    </recommendedName>
</protein>
<gene>
    <name evidence="15" type="primary">Dana\GF13620</name>
    <name evidence="15" type="synonym">dana_GLEANR_1363</name>
    <name evidence="15" type="ORF">GF13620</name>
</gene>
<evidence type="ECO:0000256" key="7">
    <source>
        <dbReference type="ARBA" id="ARBA00022820"/>
    </source>
</evidence>
<evidence type="ECO:0000256" key="1">
    <source>
        <dbReference type="ARBA" id="ARBA00004239"/>
    </source>
</evidence>
<feature type="signal peptide" evidence="13">
    <location>
        <begin position="1"/>
        <end position="22"/>
    </location>
</feature>
<organism evidence="15 16">
    <name type="scientific">Drosophila ananassae</name>
    <name type="common">Fruit fly</name>
    <dbReference type="NCBI Taxonomy" id="7217"/>
    <lineage>
        <taxon>Eukaryota</taxon>
        <taxon>Metazoa</taxon>
        <taxon>Ecdysozoa</taxon>
        <taxon>Arthropoda</taxon>
        <taxon>Hexapoda</taxon>
        <taxon>Insecta</taxon>
        <taxon>Pterygota</taxon>
        <taxon>Neoptera</taxon>
        <taxon>Endopterygota</taxon>
        <taxon>Diptera</taxon>
        <taxon>Brachycera</taxon>
        <taxon>Muscomorpha</taxon>
        <taxon>Ephydroidea</taxon>
        <taxon>Drosophilidae</taxon>
        <taxon>Drosophila</taxon>
        <taxon>Sophophora</taxon>
    </lineage>
</organism>
<dbReference type="InParanoid" id="B3N2L0"/>
<dbReference type="KEGG" id="dan:6496458"/>
<dbReference type="PROSITE" id="PS00134">
    <property type="entry name" value="TRYPSIN_HIS"/>
    <property type="match status" value="1"/>
</dbReference>
<dbReference type="CDD" id="cd00190">
    <property type="entry name" value="Tryp_SPc"/>
    <property type="match status" value="1"/>
</dbReference>
<dbReference type="InterPro" id="IPR050430">
    <property type="entry name" value="Peptidase_S1"/>
</dbReference>
<dbReference type="PhylomeDB" id="B3N2L0"/>
<dbReference type="EMBL" id="CH904592">
    <property type="protein sequence ID" value="EDV44410.1"/>
    <property type="molecule type" value="Genomic_DNA"/>
</dbReference>
<evidence type="ECO:0000256" key="11">
    <source>
        <dbReference type="ARBA" id="ARBA00036320"/>
    </source>
</evidence>
<comment type="similarity">
    <text evidence="2">Belongs to the peptidase S1 family.</text>
</comment>
<evidence type="ECO:0000256" key="4">
    <source>
        <dbReference type="ARBA" id="ARBA00022670"/>
    </source>
</evidence>
<evidence type="ECO:0000313" key="16">
    <source>
        <dbReference type="Proteomes" id="UP000007801"/>
    </source>
</evidence>
<dbReference type="HOGENOM" id="CLU_006842_7_1_1"/>
<comment type="catalytic activity">
    <reaction evidence="11">
        <text>Preferential cleavage: Arg-|-Xaa, Lys-|-Xaa.</text>
        <dbReference type="EC" id="3.4.21.4"/>
    </reaction>
</comment>
<proteinExistence type="inferred from homology"/>